<sequence length="1050" mass="114594">MRKILLLFSVLLLMSSALKAQNRTITGVVTDEKGETLPGVTVQIKGSTNGTVTDMRGKYSIKVTNLQNVVIGVKFLGYAYQEVNLKPGVTVADFKLNQTANALSQVEVVAVGYGTIAKAKVLGSVAEIKAAEIEDLPVANLGTSLMNRIAGVGVSVASGKPGASTTLTLQGAYSVASGSFGITTDPLYIIDGLIAQKTDFDNLDASLIESISFLKDAQAAIYGAAADKGVVLVTTKKGKAGKPQISYTGYFGVSDAVQRPKLMSGIQLAQTINDALTAANAANTSKFSQADLDFIASNPYESWYDQLWHSSQTKRHTVNVTGGTERVTFFGGGSFYEEGGNFGTTTVRKYNIRSGMTAKVTDDLTAYISLNTNYDSSLRNTAKSDNNDTENITYTAINQVAPWIPLSINGLPTYWNGPSAVGGAFNPLAYFNNNNYTRTNNQSLNLNSSIEYRPHFIKGLTAKIQYGKNNYSTDGKNYYSTYNTYQFTSTGQNGALYSLPYTSVKTIANNAQIFLSSGSTSQYELIGSLNYARTFKSHNFDLLFVGTQNESTQNSYQIYRTNQQIPGVDQWFAFDPSTTTSQTVSTVESGNIGYVGRLNYDYKGKYLVQLIDRIDGSANFAPGKRFGSSPAAAIGWRVSEEDFFKKYLGKYISSFKVRYNIGVTGDDRVNAFLYKDRFTTYSGTTLYGSTVANGLTGNILPNPDITWEHSRAQTLGFDVGLFNDKLTITAEVWSKHYYDGLVNISATTYPATLGVSGAPINYNEANTWGETFTVGYATQVSKNWGINANINFGWGNSQLTKALYGPAQLGVVNQDNLITLGELSNTYNGTNYGLIATGIIRTQAELNAILAKNPNYTIDGKVPQVGWMNYKDINGDGKIDETSDQTYMYDSTAPIFSSGITLGATYKAFKFNINMFLQLGGKVTVPDRTAPASATSNSSQSLNQPFFWADHWTPSNPNAAYPRSDSPLINDNSTFWIRSGTRWYINNASLSYALPKALGDKFKIPNLRFILTGQNLWTIINPYNYKDVRQSGLSYYPTLRTYSLGVNLSL</sequence>
<keyword evidence="1" id="KW-0472">Membrane</keyword>
<dbReference type="PROSITE" id="PS52016">
    <property type="entry name" value="TONB_DEPENDENT_REC_3"/>
    <property type="match status" value="1"/>
</dbReference>
<keyword evidence="5" id="KW-1185">Reference proteome</keyword>
<dbReference type="AlphaFoldDB" id="H1YEQ3"/>
<dbReference type="InterPro" id="IPR023996">
    <property type="entry name" value="TonB-dep_OMP_SusC/RagA"/>
</dbReference>
<gene>
    <name evidence="4" type="ORF">Mucpa_6764</name>
</gene>
<feature type="signal peptide" evidence="2">
    <location>
        <begin position="1"/>
        <end position="20"/>
    </location>
</feature>
<dbReference type="Pfam" id="PF07715">
    <property type="entry name" value="Plug"/>
    <property type="match status" value="1"/>
</dbReference>
<dbReference type="NCBIfam" id="TIGR04056">
    <property type="entry name" value="OMP_RagA_SusC"/>
    <property type="match status" value="1"/>
</dbReference>
<evidence type="ECO:0000259" key="3">
    <source>
        <dbReference type="Pfam" id="PF07715"/>
    </source>
</evidence>
<dbReference type="Gene3D" id="2.170.130.10">
    <property type="entry name" value="TonB-dependent receptor, plug domain"/>
    <property type="match status" value="1"/>
</dbReference>
<dbReference type="InterPro" id="IPR037066">
    <property type="entry name" value="Plug_dom_sf"/>
</dbReference>
<evidence type="ECO:0000313" key="4">
    <source>
        <dbReference type="EMBL" id="EHQ30813.1"/>
    </source>
</evidence>
<dbReference type="OrthoDB" id="9768177at2"/>
<dbReference type="EMBL" id="CM001403">
    <property type="protein sequence ID" value="EHQ30813.1"/>
    <property type="molecule type" value="Genomic_DNA"/>
</dbReference>
<proteinExistence type="inferred from homology"/>
<feature type="domain" description="TonB-dependent receptor plug" evidence="3">
    <location>
        <begin position="118"/>
        <end position="230"/>
    </location>
</feature>
<evidence type="ECO:0000256" key="2">
    <source>
        <dbReference type="SAM" id="SignalP"/>
    </source>
</evidence>
<dbReference type="HOGENOM" id="CLU_004317_1_1_10"/>
<dbReference type="InterPro" id="IPR012910">
    <property type="entry name" value="Plug_dom"/>
</dbReference>
<evidence type="ECO:0000256" key="1">
    <source>
        <dbReference type="PROSITE-ProRule" id="PRU01360"/>
    </source>
</evidence>
<dbReference type="RefSeq" id="WP_008512803.1">
    <property type="nucleotide sequence ID" value="NZ_CM001403.1"/>
</dbReference>
<dbReference type="SUPFAM" id="SSF49464">
    <property type="entry name" value="Carboxypeptidase regulatory domain-like"/>
    <property type="match status" value="1"/>
</dbReference>
<keyword evidence="2" id="KW-0732">Signal</keyword>
<dbReference type="InterPro" id="IPR039426">
    <property type="entry name" value="TonB-dep_rcpt-like"/>
</dbReference>
<organism evidence="4 5">
    <name type="scientific">Mucilaginibacter paludis DSM 18603</name>
    <dbReference type="NCBI Taxonomy" id="714943"/>
    <lineage>
        <taxon>Bacteria</taxon>
        <taxon>Pseudomonadati</taxon>
        <taxon>Bacteroidota</taxon>
        <taxon>Sphingobacteriia</taxon>
        <taxon>Sphingobacteriales</taxon>
        <taxon>Sphingobacteriaceae</taxon>
        <taxon>Mucilaginibacter</taxon>
    </lineage>
</organism>
<dbReference type="InterPro" id="IPR008969">
    <property type="entry name" value="CarboxyPept-like_regulatory"/>
</dbReference>
<dbReference type="GO" id="GO:0009279">
    <property type="term" value="C:cell outer membrane"/>
    <property type="evidence" value="ECO:0007669"/>
    <property type="project" value="UniProtKB-SubCell"/>
</dbReference>
<accession>H1YEQ3</accession>
<protein>
    <submittedName>
        <fullName evidence="4">TonB-dependent receptor plug</fullName>
    </submittedName>
</protein>
<comment type="similarity">
    <text evidence="1">Belongs to the TonB-dependent receptor family.</text>
</comment>
<comment type="subcellular location">
    <subcellularLocation>
        <location evidence="1">Cell outer membrane</location>
        <topology evidence="1">Multi-pass membrane protein</topology>
    </subcellularLocation>
</comment>
<evidence type="ECO:0000313" key="5">
    <source>
        <dbReference type="Proteomes" id="UP000002774"/>
    </source>
</evidence>
<keyword evidence="1" id="KW-0998">Cell outer membrane</keyword>
<keyword evidence="1" id="KW-0812">Transmembrane</keyword>
<name>H1YEQ3_9SPHI</name>
<dbReference type="Pfam" id="PF13715">
    <property type="entry name" value="CarbopepD_reg_2"/>
    <property type="match status" value="1"/>
</dbReference>
<reference evidence="4" key="1">
    <citation type="submission" date="2011-09" db="EMBL/GenBank/DDBJ databases">
        <title>The permanent draft genome of Mucilaginibacter paludis DSM 18603.</title>
        <authorList>
            <consortium name="US DOE Joint Genome Institute (JGI-PGF)"/>
            <person name="Lucas S."/>
            <person name="Han J."/>
            <person name="Lapidus A."/>
            <person name="Bruce D."/>
            <person name="Goodwin L."/>
            <person name="Pitluck S."/>
            <person name="Peters L."/>
            <person name="Kyrpides N."/>
            <person name="Mavromatis K."/>
            <person name="Ivanova N."/>
            <person name="Mikhailova N."/>
            <person name="Held B."/>
            <person name="Detter J.C."/>
            <person name="Tapia R."/>
            <person name="Han C."/>
            <person name="Land M."/>
            <person name="Hauser L."/>
            <person name="Markowitz V."/>
            <person name="Cheng J.-F."/>
            <person name="Hugenholtz P."/>
            <person name="Woyke T."/>
            <person name="Wu D."/>
            <person name="Tindall B."/>
            <person name="Brambilla E."/>
            <person name="Klenk H.-P."/>
            <person name="Eisen J.A."/>
        </authorList>
    </citation>
    <scope>NUCLEOTIDE SEQUENCE [LARGE SCALE GENOMIC DNA]</scope>
    <source>
        <strain evidence="4">DSM 18603</strain>
    </source>
</reference>
<keyword evidence="1" id="KW-1134">Transmembrane beta strand</keyword>
<dbReference type="STRING" id="714943.Mucpa_6764"/>
<dbReference type="Proteomes" id="UP000002774">
    <property type="component" value="Chromosome"/>
</dbReference>
<keyword evidence="4" id="KW-0675">Receptor</keyword>
<dbReference type="eggNOG" id="COG1629">
    <property type="taxonomic scope" value="Bacteria"/>
</dbReference>
<keyword evidence="1" id="KW-0813">Transport</keyword>
<dbReference type="Gene3D" id="2.60.40.1120">
    <property type="entry name" value="Carboxypeptidase-like, regulatory domain"/>
    <property type="match status" value="1"/>
</dbReference>
<dbReference type="SUPFAM" id="SSF56935">
    <property type="entry name" value="Porins"/>
    <property type="match status" value="1"/>
</dbReference>
<feature type="chain" id="PRO_5003557286" evidence="2">
    <location>
        <begin position="21"/>
        <end position="1050"/>
    </location>
</feature>